<dbReference type="Gene3D" id="1.20.1070.10">
    <property type="entry name" value="Rhodopsin 7-helix transmembrane proteins"/>
    <property type="match status" value="2"/>
</dbReference>
<dbReference type="eggNOG" id="KOG3656">
    <property type="taxonomic scope" value="Eukaryota"/>
</dbReference>
<feature type="transmembrane region" description="Helical" evidence="9">
    <location>
        <begin position="63"/>
        <end position="88"/>
    </location>
</feature>
<keyword evidence="7" id="KW-0807">Transducer</keyword>
<dbReference type="SUPFAM" id="SSF81321">
    <property type="entry name" value="Family A G protein-coupled receptor-like"/>
    <property type="match status" value="2"/>
</dbReference>
<feature type="transmembrane region" description="Helical" evidence="9">
    <location>
        <begin position="283"/>
        <end position="301"/>
    </location>
</feature>
<feature type="transmembrane region" description="Helical" evidence="9">
    <location>
        <begin position="133"/>
        <end position="157"/>
    </location>
</feature>
<dbReference type="PANTHER" id="PTHR24240">
    <property type="entry name" value="OPSIN"/>
    <property type="match status" value="1"/>
</dbReference>
<evidence type="ECO:0000256" key="9">
    <source>
        <dbReference type="SAM" id="Phobius"/>
    </source>
</evidence>
<dbReference type="EMBL" id="GG666457">
    <property type="protein sequence ID" value="EEN69115.1"/>
    <property type="molecule type" value="Genomic_DNA"/>
</dbReference>
<evidence type="ECO:0000256" key="8">
    <source>
        <dbReference type="SAM" id="MobiDB-lite"/>
    </source>
</evidence>
<evidence type="ECO:0000256" key="2">
    <source>
        <dbReference type="ARBA" id="ARBA00022692"/>
    </source>
</evidence>
<dbReference type="GO" id="GO:0016020">
    <property type="term" value="C:membrane"/>
    <property type="evidence" value="ECO:0007669"/>
    <property type="project" value="UniProtKB-SubCell"/>
</dbReference>
<accession>C3XSA0</accession>
<dbReference type="InterPro" id="IPR050125">
    <property type="entry name" value="GPCR_opsins"/>
</dbReference>
<feature type="transmembrane region" description="Helical" evidence="9">
    <location>
        <begin position="95"/>
        <end position="113"/>
    </location>
</feature>
<evidence type="ECO:0000313" key="11">
    <source>
        <dbReference type="EMBL" id="EEN69115.1"/>
    </source>
</evidence>
<dbReference type="Pfam" id="PF00001">
    <property type="entry name" value="7tm_1"/>
    <property type="match status" value="1"/>
</dbReference>
<keyword evidence="4" id="KW-0297">G-protein coupled receptor</keyword>
<evidence type="ECO:0000256" key="4">
    <source>
        <dbReference type="ARBA" id="ARBA00023040"/>
    </source>
</evidence>
<reference evidence="11" key="1">
    <citation type="journal article" date="2008" name="Nature">
        <title>The amphioxus genome and the evolution of the chordate karyotype.</title>
        <authorList>
            <consortium name="US DOE Joint Genome Institute (JGI-PGF)"/>
            <person name="Putnam N.H."/>
            <person name="Butts T."/>
            <person name="Ferrier D.E.K."/>
            <person name="Furlong R.F."/>
            <person name="Hellsten U."/>
            <person name="Kawashima T."/>
            <person name="Robinson-Rechavi M."/>
            <person name="Shoguchi E."/>
            <person name="Terry A."/>
            <person name="Yu J.-K."/>
            <person name="Benito-Gutierrez E.L."/>
            <person name="Dubchak I."/>
            <person name="Garcia-Fernandez J."/>
            <person name="Gibson-Brown J.J."/>
            <person name="Grigoriev I.V."/>
            <person name="Horton A.C."/>
            <person name="de Jong P.J."/>
            <person name="Jurka J."/>
            <person name="Kapitonov V.V."/>
            <person name="Kohara Y."/>
            <person name="Kuroki Y."/>
            <person name="Lindquist E."/>
            <person name="Lucas S."/>
            <person name="Osoegawa K."/>
            <person name="Pennacchio L.A."/>
            <person name="Salamov A.A."/>
            <person name="Satou Y."/>
            <person name="Sauka-Spengler T."/>
            <person name="Schmutz J."/>
            <person name="Shin-I T."/>
            <person name="Toyoda A."/>
            <person name="Bronner-Fraser M."/>
            <person name="Fujiyama A."/>
            <person name="Holland L.Z."/>
            <person name="Holland P.W.H."/>
            <person name="Satoh N."/>
            <person name="Rokhsar D.S."/>
        </authorList>
    </citation>
    <scope>NUCLEOTIDE SEQUENCE [LARGE SCALE GENOMIC DNA]</scope>
    <source>
        <strain evidence="11">S238N-H82</strain>
        <tissue evidence="11">Testes</tissue>
    </source>
</reference>
<feature type="transmembrane region" description="Helical" evidence="9">
    <location>
        <begin position="443"/>
        <end position="461"/>
    </location>
</feature>
<evidence type="ECO:0000256" key="3">
    <source>
        <dbReference type="ARBA" id="ARBA00022989"/>
    </source>
</evidence>
<name>C3XSA0_BRAFL</name>
<dbReference type="PROSITE" id="PS50262">
    <property type="entry name" value="G_PROTEIN_RECEP_F1_2"/>
    <property type="match status" value="1"/>
</dbReference>
<evidence type="ECO:0000259" key="10">
    <source>
        <dbReference type="PROSITE" id="PS50262"/>
    </source>
</evidence>
<keyword evidence="3 9" id="KW-1133">Transmembrane helix</keyword>
<dbReference type="FunFam" id="1.20.1070.10:FF:000313">
    <property type="entry name" value="Uncharacterized protein"/>
    <property type="match status" value="1"/>
</dbReference>
<feature type="transmembrane region" description="Helical" evidence="9">
    <location>
        <begin position="473"/>
        <end position="495"/>
    </location>
</feature>
<dbReference type="InterPro" id="IPR000276">
    <property type="entry name" value="GPCR_Rhodpsn"/>
</dbReference>
<evidence type="ECO:0000256" key="1">
    <source>
        <dbReference type="ARBA" id="ARBA00004141"/>
    </source>
</evidence>
<keyword evidence="6" id="KW-0675">Receptor</keyword>
<feature type="transmembrane region" description="Helical" evidence="9">
    <location>
        <begin position="313"/>
        <end position="331"/>
    </location>
</feature>
<proteinExistence type="predicted"/>
<comment type="subcellular location">
    <subcellularLocation>
        <location evidence="1">Membrane</location>
        <topology evidence="1">Multi-pass membrane protein</topology>
    </subcellularLocation>
</comment>
<feature type="transmembrane region" description="Helical" evidence="9">
    <location>
        <begin position="178"/>
        <end position="202"/>
    </location>
</feature>
<feature type="transmembrane region" description="Helical" evidence="9">
    <location>
        <begin position="222"/>
        <end position="246"/>
    </location>
</feature>
<evidence type="ECO:0000256" key="5">
    <source>
        <dbReference type="ARBA" id="ARBA00023136"/>
    </source>
</evidence>
<organism>
    <name type="scientific">Branchiostoma floridae</name>
    <name type="common">Florida lancelet</name>
    <name type="synonym">Amphioxus</name>
    <dbReference type="NCBI Taxonomy" id="7739"/>
    <lineage>
        <taxon>Eukaryota</taxon>
        <taxon>Metazoa</taxon>
        <taxon>Chordata</taxon>
        <taxon>Cephalochordata</taxon>
        <taxon>Leptocardii</taxon>
        <taxon>Amphioxiformes</taxon>
        <taxon>Branchiostomatidae</taxon>
        <taxon>Branchiostoma</taxon>
    </lineage>
</organism>
<evidence type="ECO:0000256" key="7">
    <source>
        <dbReference type="ARBA" id="ARBA00023224"/>
    </source>
</evidence>
<sequence length="499" mass="54395">MSQTNIPSTCATAYSATTTEASAWSTVPNFVMDTANDSTPAFDNGTELEASLLPVTDICVAEVFATGFGLISTVGTFGNLLVITSLLVNKKLRTSLNAFITSMAIGDLIFAGVHEPLSARALAIGGLTYRPGLCTALGAATVASASQSLIASVLIALNRFILIEYPHTVYKKVFTPCNTFFMIAGSWTLSALVVLPPLLGFGELGYNRASSICDFAVDNPSTFTYFMTIPGVLVFLSNGVTVFCYFKIYQKVKKSSAKAHRGPGPNNKGRQVPGKVLKQTKHMFVMFVTFCVCTTPYSIFYMLDRDMALSPCLWQGLTFLFGCNSSINPIIHTCRSREYREAFWYIICCGRTRPAHKMTAPKRIAVEEMNPVNRTAPPEVLASPPSGSTDTSPLQQQLKKISVTHTSGQPVSCHQTGHKSRGTVVVQDLPGVPGKVLKQTKHMFVMFVTFCVCTTPYSIFYMLDRDMALSPCLWQGLTFLFGCNSSINPIIHTIIRISN</sequence>
<feature type="domain" description="G-protein coupled receptors family 1 profile" evidence="10">
    <location>
        <begin position="78"/>
        <end position="332"/>
    </location>
</feature>
<dbReference type="PRINTS" id="PR00237">
    <property type="entry name" value="GPCRRHODOPSN"/>
</dbReference>
<dbReference type="SMART" id="SM01381">
    <property type="entry name" value="7TM_GPCR_Srsx"/>
    <property type="match status" value="1"/>
</dbReference>
<dbReference type="GO" id="GO:0004930">
    <property type="term" value="F:G protein-coupled receptor activity"/>
    <property type="evidence" value="ECO:0007669"/>
    <property type="project" value="UniProtKB-KW"/>
</dbReference>
<keyword evidence="5 9" id="KW-0472">Membrane</keyword>
<feature type="region of interest" description="Disordered" evidence="8">
    <location>
        <begin position="375"/>
        <end position="394"/>
    </location>
</feature>
<dbReference type="InParanoid" id="C3XSA0"/>
<protein>
    <recommendedName>
        <fullName evidence="10">G-protein coupled receptors family 1 profile domain-containing protein</fullName>
    </recommendedName>
</protein>
<evidence type="ECO:0000256" key="6">
    <source>
        <dbReference type="ARBA" id="ARBA00023170"/>
    </source>
</evidence>
<dbReference type="AlphaFoldDB" id="C3XSA0"/>
<gene>
    <name evidence="11" type="ORF">BRAFLDRAFT_89991</name>
</gene>
<feature type="compositionally biased region" description="Polar residues" evidence="8">
    <location>
        <begin position="385"/>
        <end position="394"/>
    </location>
</feature>
<dbReference type="InterPro" id="IPR017452">
    <property type="entry name" value="GPCR_Rhodpsn_7TM"/>
</dbReference>
<keyword evidence="2 9" id="KW-0812">Transmembrane</keyword>
<dbReference type="CDD" id="cd00637">
    <property type="entry name" value="7tm_classA_rhodopsin-like"/>
    <property type="match status" value="1"/>
</dbReference>